<keyword evidence="4" id="KW-1185">Reference proteome</keyword>
<feature type="region of interest" description="Disordered" evidence="2">
    <location>
        <begin position="981"/>
        <end position="1001"/>
    </location>
</feature>
<accession>A0A6A6SNA4</accession>
<gene>
    <name evidence="3" type="ORF">K491DRAFT_784054</name>
</gene>
<evidence type="ECO:0008006" key="5">
    <source>
        <dbReference type="Google" id="ProtNLM"/>
    </source>
</evidence>
<dbReference type="PANTHER" id="PTHR36167:SF3">
    <property type="entry name" value="C2H2 FINGER DOMAIN TRANSCRIPTION FACTOR (EUROFUNG)-RELATED"/>
    <property type="match status" value="1"/>
</dbReference>
<keyword evidence="1" id="KW-0175">Coiled coil</keyword>
<evidence type="ECO:0000256" key="2">
    <source>
        <dbReference type="SAM" id="MobiDB-lite"/>
    </source>
</evidence>
<dbReference type="OrthoDB" id="3045089at2759"/>
<reference evidence="3" key="1">
    <citation type="journal article" date="2020" name="Stud. Mycol.">
        <title>101 Dothideomycetes genomes: a test case for predicting lifestyles and emergence of pathogens.</title>
        <authorList>
            <person name="Haridas S."/>
            <person name="Albert R."/>
            <person name="Binder M."/>
            <person name="Bloem J."/>
            <person name="Labutti K."/>
            <person name="Salamov A."/>
            <person name="Andreopoulos B."/>
            <person name="Baker S."/>
            <person name="Barry K."/>
            <person name="Bills G."/>
            <person name="Bluhm B."/>
            <person name="Cannon C."/>
            <person name="Castanera R."/>
            <person name="Culley D."/>
            <person name="Daum C."/>
            <person name="Ezra D."/>
            <person name="Gonzalez J."/>
            <person name="Henrissat B."/>
            <person name="Kuo A."/>
            <person name="Liang C."/>
            <person name="Lipzen A."/>
            <person name="Lutzoni F."/>
            <person name="Magnuson J."/>
            <person name="Mondo S."/>
            <person name="Nolan M."/>
            <person name="Ohm R."/>
            <person name="Pangilinan J."/>
            <person name="Park H.-J."/>
            <person name="Ramirez L."/>
            <person name="Alfaro M."/>
            <person name="Sun H."/>
            <person name="Tritt A."/>
            <person name="Yoshinaga Y."/>
            <person name="Zwiers L.-H."/>
            <person name="Turgeon B."/>
            <person name="Goodwin S."/>
            <person name="Spatafora J."/>
            <person name="Crous P."/>
            <person name="Grigoriev I."/>
        </authorList>
    </citation>
    <scope>NUCLEOTIDE SEQUENCE</scope>
    <source>
        <strain evidence="3">CBS 122681</strain>
    </source>
</reference>
<name>A0A6A6SNA4_9PLEO</name>
<dbReference type="PANTHER" id="PTHR36167">
    <property type="entry name" value="C2H2 FINGER DOMAIN TRANSCRIPTION FACTOR (EUROFUNG)-RELATED"/>
    <property type="match status" value="1"/>
</dbReference>
<feature type="region of interest" description="Disordered" evidence="2">
    <location>
        <begin position="551"/>
        <end position="573"/>
    </location>
</feature>
<feature type="compositionally biased region" description="Polar residues" evidence="2">
    <location>
        <begin position="338"/>
        <end position="360"/>
    </location>
</feature>
<dbReference type="GO" id="GO:0006355">
    <property type="term" value="P:regulation of DNA-templated transcription"/>
    <property type="evidence" value="ECO:0007669"/>
    <property type="project" value="InterPro"/>
</dbReference>
<evidence type="ECO:0000313" key="4">
    <source>
        <dbReference type="Proteomes" id="UP000799324"/>
    </source>
</evidence>
<dbReference type="EMBL" id="MU004537">
    <property type="protein sequence ID" value="KAF2648471.1"/>
    <property type="molecule type" value="Genomic_DNA"/>
</dbReference>
<evidence type="ECO:0000313" key="3">
    <source>
        <dbReference type="EMBL" id="KAF2648471.1"/>
    </source>
</evidence>
<proteinExistence type="predicted"/>
<feature type="coiled-coil region" evidence="1">
    <location>
        <begin position="518"/>
        <end position="545"/>
    </location>
</feature>
<protein>
    <recommendedName>
        <fullName evidence="5">Fungal N-terminal domain-containing protein</fullName>
    </recommendedName>
</protein>
<feature type="compositionally biased region" description="Low complexity" evidence="2">
    <location>
        <begin position="389"/>
        <end position="406"/>
    </location>
</feature>
<feature type="compositionally biased region" description="Basic and acidic residues" evidence="2">
    <location>
        <begin position="326"/>
        <end position="337"/>
    </location>
</feature>
<sequence length="1054" mass="119100">MAELIGILASAATIAELGAQSSLALFEVVRTIKNAREEIAQIAAEMSDLSGTVVMLQHLLNAYQQLYTPVLLTRVQSILDRFYQVDTDLKKLTGKKKKLKSLRWFFEGPKAKGLLRKVEGIKSSLSLVINIILLAADQESRAAINKNPYRHSGNRFRKIAETVVQTHRLAIERAKKESTSNPTEKRRRYNSELQRWQAGSQDTATWLYELVFVSKHSHPTVEPAVMIDSKGLEGPRNATVEDEDEEQTSVIGHVGDQPEENVASPEQTSELVLWSEPSPVLDMLLESWTHLSPDQIQASRSFYPSKPVRNSEAWTEGLEQRVLEYERKERGKQRDNFESQYRQNSQRWNSSVQSNSNSEGAATRSEKLFHPVPRTSGIDWQYKGTSENSLTSEDSLSEGSSGSGTLDHIEQLHGTGPPRRPAARAAPMEPRQIDGHLTPNPFDAGYNGPMPRPYPPPMSNSQVPYPQMGAPFPNYFAPPPYYPSFSQPLSPPPRTASPIMPAPPPPPPLPTKDIDSLLATLEERLIQHEKKSQAQSERMENLRHRILEEQISQLQSDRNPPVEHPSTTDNSMDNESFLRLENLLLEQSLEQVKRFEEAEATWKAERAEVEAKAAKASEESKKLMEEEIAQAKAAKNAAERTLKFAEEQAAKQAREKAEEKATKERRKVQEDYEARIEDYEDRLDSFTQQWQAMVESKPHSAAPIPVRHTRVSQGNRQIEVSEYATRLEQSTSRYPFPTIFVDRGIMKSKSSFNEPMTRHSRTPSANSYDWPADLTSRITRQWEDKAMEGSQGVALLNTQFEKASNKTRELRECLKNDGLLTIHDDLVYDRDTGLESPDIEILHSTIFWEPPLRPLGSELLTTLKYRNWKPFYIRIAPGGQTYFLGDQPIHVHFFSPEYKPQLLASSTPSDTEYVVIAKDLVEEYSLSELGFQFRSTAQGAYALDSRLTLADIEALVERSFAIRETNFRRMHRQLQWTPYNGGTVATEDGSETSSTSNITETTSWIQTYPEDDSQSEIELPPAPSVPTSPISVTYGRAPSSSHIAELQDVNLIDL</sequence>
<feature type="coiled-coil region" evidence="1">
    <location>
        <begin position="585"/>
        <end position="689"/>
    </location>
</feature>
<dbReference type="AlphaFoldDB" id="A0A6A6SNA4"/>
<evidence type="ECO:0000256" key="1">
    <source>
        <dbReference type="SAM" id="Coils"/>
    </source>
</evidence>
<dbReference type="InterPro" id="IPR039327">
    <property type="entry name" value="CON7-like"/>
</dbReference>
<feature type="region of interest" description="Disordered" evidence="2">
    <location>
        <begin position="326"/>
        <end position="448"/>
    </location>
</feature>
<dbReference type="Proteomes" id="UP000799324">
    <property type="component" value="Unassembled WGS sequence"/>
</dbReference>
<organism evidence="3 4">
    <name type="scientific">Lophiostoma macrostomum CBS 122681</name>
    <dbReference type="NCBI Taxonomy" id="1314788"/>
    <lineage>
        <taxon>Eukaryota</taxon>
        <taxon>Fungi</taxon>
        <taxon>Dikarya</taxon>
        <taxon>Ascomycota</taxon>
        <taxon>Pezizomycotina</taxon>
        <taxon>Dothideomycetes</taxon>
        <taxon>Pleosporomycetidae</taxon>
        <taxon>Pleosporales</taxon>
        <taxon>Lophiostomataceae</taxon>
        <taxon>Lophiostoma</taxon>
    </lineage>
</organism>
<feature type="compositionally biased region" description="Low complexity" evidence="2">
    <location>
        <begin position="991"/>
        <end position="1001"/>
    </location>
</feature>